<keyword evidence="1" id="KW-1133">Transmembrane helix</keyword>
<dbReference type="Pfam" id="PF14378">
    <property type="entry name" value="PAP2_3"/>
    <property type="match status" value="1"/>
</dbReference>
<dbReference type="STRING" id="1758178.GCA_001550095_03142"/>
<feature type="transmembrane region" description="Helical" evidence="1">
    <location>
        <begin position="197"/>
        <end position="218"/>
    </location>
</feature>
<evidence type="ECO:0000256" key="1">
    <source>
        <dbReference type="SAM" id="Phobius"/>
    </source>
</evidence>
<feature type="transmembrane region" description="Helical" evidence="1">
    <location>
        <begin position="101"/>
        <end position="120"/>
    </location>
</feature>
<feature type="transmembrane region" description="Helical" evidence="1">
    <location>
        <begin position="167"/>
        <end position="185"/>
    </location>
</feature>
<protein>
    <recommendedName>
        <fullName evidence="2">Inositolphosphotransferase Aur1/Ipt1 domain-containing protein</fullName>
    </recommendedName>
</protein>
<keyword evidence="1" id="KW-0812">Transmembrane</keyword>
<feature type="transmembrane region" description="Helical" evidence="1">
    <location>
        <begin position="69"/>
        <end position="89"/>
    </location>
</feature>
<proteinExistence type="predicted"/>
<dbReference type="OrthoDB" id="9816314at2"/>
<keyword evidence="4" id="KW-1185">Reference proteome</keyword>
<dbReference type="RefSeq" id="WP_096806858.1">
    <property type="nucleotide sequence ID" value="NZ_CP022196.1"/>
</dbReference>
<feature type="transmembrane region" description="Helical" evidence="1">
    <location>
        <begin position="266"/>
        <end position="290"/>
    </location>
</feature>
<feature type="transmembrane region" description="Helical" evidence="1">
    <location>
        <begin position="339"/>
        <end position="356"/>
    </location>
</feature>
<feature type="transmembrane region" description="Helical" evidence="1">
    <location>
        <begin position="28"/>
        <end position="49"/>
    </location>
</feature>
<reference evidence="3 4" key="1">
    <citation type="submission" date="2017-06" db="EMBL/GenBank/DDBJ databases">
        <title>Celeribacter sp. TSPH2 complete genome sequence.</title>
        <authorList>
            <person name="Woo J.-H."/>
            <person name="Kim H.-S."/>
        </authorList>
    </citation>
    <scope>NUCLEOTIDE SEQUENCE [LARGE SCALE GENOMIC DNA]</scope>
    <source>
        <strain evidence="3 4">TSPH2</strain>
    </source>
</reference>
<evidence type="ECO:0000313" key="3">
    <source>
        <dbReference type="EMBL" id="ATG49329.1"/>
    </source>
</evidence>
<feature type="domain" description="Inositolphosphotransferase Aur1/Ipt1" evidence="2">
    <location>
        <begin position="138"/>
        <end position="350"/>
    </location>
</feature>
<evidence type="ECO:0000313" key="4">
    <source>
        <dbReference type="Proteomes" id="UP000217935"/>
    </source>
</evidence>
<gene>
    <name evidence="3" type="ORF">CEW89_18150</name>
</gene>
<accession>A0A291GG18</accession>
<keyword evidence="1" id="KW-0472">Membrane</keyword>
<dbReference type="GO" id="GO:0016020">
    <property type="term" value="C:membrane"/>
    <property type="evidence" value="ECO:0007669"/>
    <property type="project" value="UniProtKB-SubCell"/>
</dbReference>
<sequence>MSIADMPQHATSGQFFKSIWRRASAPDAVLGAGTLIYLVIGSLFLIHTGQNPLVVLTAVTQAFSFAAKLAGHVLPVWLLVSGVAIVAFLRPVRRHLTSRWVPSMAAVVYCSVFTCMFSSVKVNMPEVMPFWADDVLTRLDVALHFGHTPHDLLGALSGLDTTGLATFYLNSWILPATFFPVLLVACDPDPQRRRQFILLWMAAWVLIGNVAAVAFLSYGPIFADLFPGGLEEAHAGALALVEREDAGRLLAVKTRLWAAYSGEAGVVGSGISAFPSVHISMATVFGLYIYRLGRDLSRRLLSAPVARSLPILSAVLGAVCVLIYGVLSVYLGWHYAVDGYASVLIMVGLYRVMVTARGPVADKWSASGRVAVAAPMR</sequence>
<name>A0A291GG18_9RHOB</name>
<dbReference type="AlphaFoldDB" id="A0A291GG18"/>
<organism evidence="3 4">
    <name type="scientific">Celeribacter ethanolicus</name>
    <dbReference type="NCBI Taxonomy" id="1758178"/>
    <lineage>
        <taxon>Bacteria</taxon>
        <taxon>Pseudomonadati</taxon>
        <taxon>Pseudomonadota</taxon>
        <taxon>Alphaproteobacteria</taxon>
        <taxon>Rhodobacterales</taxon>
        <taxon>Roseobacteraceae</taxon>
        <taxon>Celeribacter</taxon>
    </lineage>
</organism>
<dbReference type="KEGG" id="ceh:CEW89_18150"/>
<feature type="transmembrane region" description="Helical" evidence="1">
    <location>
        <begin position="311"/>
        <end position="333"/>
    </location>
</feature>
<dbReference type="InterPro" id="IPR026841">
    <property type="entry name" value="Aur1/Ipt1"/>
</dbReference>
<dbReference type="EMBL" id="CP022196">
    <property type="protein sequence ID" value="ATG49329.1"/>
    <property type="molecule type" value="Genomic_DNA"/>
</dbReference>
<dbReference type="Proteomes" id="UP000217935">
    <property type="component" value="Chromosome"/>
</dbReference>
<evidence type="ECO:0000259" key="2">
    <source>
        <dbReference type="Pfam" id="PF14378"/>
    </source>
</evidence>